<reference evidence="2" key="1">
    <citation type="journal article" date="2014" name="Int. J. Syst. Evol. Microbiol.">
        <title>Complete genome sequence of Corynebacterium casei LMG S-19264T (=DSM 44701T), isolated from a smear-ripened cheese.</title>
        <authorList>
            <consortium name="US DOE Joint Genome Institute (JGI-PGF)"/>
            <person name="Walter F."/>
            <person name="Albersmeier A."/>
            <person name="Kalinowski J."/>
            <person name="Ruckert C."/>
        </authorList>
    </citation>
    <scope>NUCLEOTIDE SEQUENCE</scope>
    <source>
        <strain evidence="2">CGMCC 1.15725</strain>
    </source>
</reference>
<proteinExistence type="predicted"/>
<comment type="caution">
    <text evidence="2">The sequence shown here is derived from an EMBL/GenBank/DDBJ whole genome shotgun (WGS) entry which is preliminary data.</text>
</comment>
<feature type="transmembrane region" description="Helical" evidence="1">
    <location>
        <begin position="36"/>
        <end position="55"/>
    </location>
</feature>
<reference evidence="2" key="2">
    <citation type="submission" date="2020-09" db="EMBL/GenBank/DDBJ databases">
        <authorList>
            <person name="Sun Q."/>
            <person name="Zhou Y."/>
        </authorList>
    </citation>
    <scope>NUCLEOTIDE SEQUENCE</scope>
    <source>
        <strain evidence="2">CGMCC 1.15725</strain>
    </source>
</reference>
<evidence type="ECO:0000313" key="3">
    <source>
        <dbReference type="Proteomes" id="UP000646365"/>
    </source>
</evidence>
<evidence type="ECO:0000256" key="1">
    <source>
        <dbReference type="SAM" id="Phobius"/>
    </source>
</evidence>
<dbReference type="EMBL" id="BMJQ01000007">
    <property type="protein sequence ID" value="GGF22218.1"/>
    <property type="molecule type" value="Genomic_DNA"/>
</dbReference>
<accession>A0A8J2YVU5</accession>
<keyword evidence="1" id="KW-1133">Transmembrane helix</keyword>
<feature type="transmembrane region" description="Helical" evidence="1">
    <location>
        <begin position="12"/>
        <end position="30"/>
    </location>
</feature>
<keyword evidence="1" id="KW-0472">Membrane</keyword>
<gene>
    <name evidence="2" type="ORF">GCM10011611_30370</name>
</gene>
<protein>
    <submittedName>
        <fullName evidence="2">Uncharacterized protein</fullName>
    </submittedName>
</protein>
<keyword evidence="3" id="KW-1185">Reference proteome</keyword>
<organism evidence="2 3">
    <name type="scientific">Aliidongia dinghuensis</name>
    <dbReference type="NCBI Taxonomy" id="1867774"/>
    <lineage>
        <taxon>Bacteria</taxon>
        <taxon>Pseudomonadati</taxon>
        <taxon>Pseudomonadota</taxon>
        <taxon>Alphaproteobacteria</taxon>
        <taxon>Rhodospirillales</taxon>
        <taxon>Dongiaceae</taxon>
        <taxon>Aliidongia</taxon>
    </lineage>
</organism>
<dbReference type="Proteomes" id="UP000646365">
    <property type="component" value="Unassembled WGS sequence"/>
</dbReference>
<evidence type="ECO:0000313" key="2">
    <source>
        <dbReference type="EMBL" id="GGF22218.1"/>
    </source>
</evidence>
<name>A0A8J2YVU5_9PROT</name>
<keyword evidence="1" id="KW-0812">Transmembrane</keyword>
<dbReference type="AlphaFoldDB" id="A0A8J2YVU5"/>
<sequence length="60" mass="6476">MLKELMGLFVDDLFLAVGLLVWVAIAGYLLPTLSIGVWGGPMLFLGVAFVLVASLRKAIR</sequence>